<sequence length="121" mass="13443">MQGRTSDGNLLRGTLDFLLLASLEDGPLYGLRIIQDVQERTGGHFSFKEGTLYPALHRLEGRGLITGELRPSDAGGPPRKYYELTEGGRTELARQREAQRAHARALAPFLQLRRLMRGGLA</sequence>
<dbReference type="EMBL" id="BMMA01000005">
    <property type="protein sequence ID" value="GGI76443.1"/>
    <property type="molecule type" value="Genomic_DNA"/>
</dbReference>
<feature type="domain" description="Transcription regulator PadR N-terminal" evidence="1">
    <location>
        <begin position="19"/>
        <end position="93"/>
    </location>
</feature>
<gene>
    <name evidence="2" type="ORF">DVJ83_00955</name>
    <name evidence="4" type="ORF">GCM10008021_08870</name>
    <name evidence="3" type="ORF">GCM10010914_08340</name>
</gene>
<reference evidence="2 5" key="3">
    <citation type="submission" date="2018-07" db="EMBL/GenBank/DDBJ databases">
        <title>Complete Genome and Methylome Analysis of Deinococcus wulumuqiensis NEB 479.</title>
        <authorList>
            <person name="Fomenkov A."/>
            <person name="Luyten Y."/>
            <person name="Vincze T."/>
            <person name="Anton B.P."/>
            <person name="Clark T."/>
            <person name="Roberts R.J."/>
            <person name="Morgan R.D."/>
        </authorList>
    </citation>
    <scope>NUCLEOTIDE SEQUENCE [LARGE SCALE GENOMIC DNA]</scope>
    <source>
        <strain evidence="2 5">NEB 479</strain>
    </source>
</reference>
<evidence type="ECO:0000313" key="4">
    <source>
        <dbReference type="EMBL" id="GGP29236.1"/>
    </source>
</evidence>
<dbReference type="PANTHER" id="PTHR33169">
    <property type="entry name" value="PADR-FAMILY TRANSCRIPTIONAL REGULATOR"/>
    <property type="match status" value="1"/>
</dbReference>
<dbReference type="Proteomes" id="UP000630135">
    <property type="component" value="Unassembled WGS sequence"/>
</dbReference>
<evidence type="ECO:0000313" key="3">
    <source>
        <dbReference type="EMBL" id="GGI76443.1"/>
    </source>
</evidence>
<dbReference type="KEGG" id="dwu:DVJ83_00955"/>
<reference evidence="3" key="2">
    <citation type="journal article" date="2014" name="Int. J. Syst. Evol. Microbiol.">
        <title>Complete genome sequence of Corynebacterium casei LMG S-19264T (=DSM 44701T), isolated from a smear-ripened cheese.</title>
        <authorList>
            <consortium name="US DOE Joint Genome Institute (JGI-PGF)"/>
            <person name="Walter F."/>
            <person name="Albersmeier A."/>
            <person name="Kalinowski J."/>
            <person name="Ruckert C."/>
        </authorList>
    </citation>
    <scope>NUCLEOTIDE SEQUENCE</scope>
    <source>
        <strain evidence="3">CGMCC 1.8885</strain>
    </source>
</reference>
<dbReference type="InterPro" id="IPR036390">
    <property type="entry name" value="WH_DNA-bd_sf"/>
</dbReference>
<dbReference type="Gene3D" id="1.10.10.10">
    <property type="entry name" value="Winged helix-like DNA-binding domain superfamily/Winged helix DNA-binding domain"/>
    <property type="match status" value="1"/>
</dbReference>
<organism evidence="2 5">
    <name type="scientific">Deinococcus wulumuqiensis</name>
    <dbReference type="NCBI Taxonomy" id="980427"/>
    <lineage>
        <taxon>Bacteria</taxon>
        <taxon>Thermotogati</taxon>
        <taxon>Deinococcota</taxon>
        <taxon>Deinococci</taxon>
        <taxon>Deinococcales</taxon>
        <taxon>Deinococcaceae</taxon>
        <taxon>Deinococcus</taxon>
    </lineage>
</organism>
<dbReference type="STRING" id="1288484.GCA_000348665_02146"/>
<protein>
    <submittedName>
        <fullName evidence="2">PadR family transcriptional regulator</fullName>
    </submittedName>
</protein>
<name>A0A345IE50_9DEIO</name>
<reference evidence="3" key="5">
    <citation type="submission" date="2023-08" db="EMBL/GenBank/DDBJ databases">
        <authorList>
            <person name="Sun Q."/>
            <person name="Zhou Y."/>
        </authorList>
    </citation>
    <scope>NUCLEOTIDE SEQUENCE</scope>
    <source>
        <strain evidence="4">CGMCC 1.8884</strain>
        <strain evidence="3">CGMCC 1.8885</strain>
    </source>
</reference>
<dbReference type="AlphaFoldDB" id="A0A345IE50"/>
<evidence type="ECO:0000313" key="6">
    <source>
        <dbReference type="Proteomes" id="UP000630135"/>
    </source>
</evidence>
<dbReference type="InterPro" id="IPR036388">
    <property type="entry name" value="WH-like_DNA-bd_sf"/>
</dbReference>
<keyword evidence="6" id="KW-1185">Reference proteome</keyword>
<dbReference type="InterPro" id="IPR052509">
    <property type="entry name" value="Metal_resp_DNA-bind_regulator"/>
</dbReference>
<dbReference type="RefSeq" id="WP_017871037.1">
    <property type="nucleotide sequence ID" value="NZ_BMLZ01000008.1"/>
</dbReference>
<accession>A0A345IE50</accession>
<dbReference type="InterPro" id="IPR005149">
    <property type="entry name" value="Tscrpt_reg_PadR_N"/>
</dbReference>
<dbReference type="Proteomes" id="UP000652720">
    <property type="component" value="Unassembled WGS sequence"/>
</dbReference>
<proteinExistence type="predicted"/>
<reference evidence="4" key="1">
    <citation type="journal article" date="2014" name="Int. J. Syst. Evol. Microbiol.">
        <title>Complete genome of a new Firmicutes species belonging to the dominant human colonic microbiota ('Ruminococcus bicirculans') reveals two chromosomes and a selective capacity to utilize plant glucans.</title>
        <authorList>
            <consortium name="NISC Comparative Sequencing Program"/>
            <person name="Wegmann U."/>
            <person name="Louis P."/>
            <person name="Goesmann A."/>
            <person name="Henrissat B."/>
            <person name="Duncan S.H."/>
            <person name="Flint H.J."/>
        </authorList>
    </citation>
    <scope>NUCLEOTIDE SEQUENCE</scope>
    <source>
        <strain evidence="4">CGMCC 1.8884</strain>
    </source>
</reference>
<evidence type="ECO:0000313" key="2">
    <source>
        <dbReference type="EMBL" id="AXG97972.1"/>
    </source>
</evidence>
<evidence type="ECO:0000313" key="5">
    <source>
        <dbReference type="Proteomes" id="UP000253744"/>
    </source>
</evidence>
<dbReference type="SUPFAM" id="SSF46785">
    <property type="entry name" value="Winged helix' DNA-binding domain"/>
    <property type="match status" value="1"/>
</dbReference>
<reference evidence="6" key="4">
    <citation type="journal article" date="2019" name="Int. J. Syst. Evol. Microbiol.">
        <title>The Global Catalogue of Microorganisms (GCM) 10K type strain sequencing project: providing services to taxonomists for standard genome sequencing and annotation.</title>
        <authorList>
            <consortium name="The Broad Institute Genomics Platform"/>
            <consortium name="The Broad Institute Genome Sequencing Center for Infectious Disease"/>
            <person name="Wu L."/>
            <person name="Ma J."/>
        </authorList>
    </citation>
    <scope>NUCLEOTIDE SEQUENCE [LARGE SCALE GENOMIC DNA]</scope>
    <source>
        <strain evidence="6">CGMCC 1.8884</strain>
    </source>
</reference>
<dbReference type="EMBL" id="CP031158">
    <property type="protein sequence ID" value="AXG97972.1"/>
    <property type="molecule type" value="Genomic_DNA"/>
</dbReference>
<dbReference type="Pfam" id="PF03551">
    <property type="entry name" value="PadR"/>
    <property type="match status" value="1"/>
</dbReference>
<dbReference type="Proteomes" id="UP000253744">
    <property type="component" value="Chromosome"/>
</dbReference>
<evidence type="ECO:0000259" key="1">
    <source>
        <dbReference type="Pfam" id="PF03551"/>
    </source>
</evidence>
<dbReference type="EMBL" id="BMLZ01000008">
    <property type="protein sequence ID" value="GGP29236.1"/>
    <property type="molecule type" value="Genomic_DNA"/>
</dbReference>
<dbReference type="PANTHER" id="PTHR33169:SF14">
    <property type="entry name" value="TRANSCRIPTIONAL REGULATOR RV3488"/>
    <property type="match status" value="1"/>
</dbReference>
<dbReference type="GeneID" id="59163745"/>